<keyword evidence="2" id="KW-0812">Transmembrane</keyword>
<feature type="compositionally biased region" description="Polar residues" evidence="1">
    <location>
        <begin position="33"/>
        <end position="48"/>
    </location>
</feature>
<dbReference type="GO" id="GO:0006515">
    <property type="term" value="P:protein quality control for misfolded or incompletely synthesized proteins"/>
    <property type="evidence" value="ECO:0007669"/>
    <property type="project" value="TreeGrafter"/>
</dbReference>
<dbReference type="AlphaFoldDB" id="A0A0E9NKB8"/>
<comment type="caution">
    <text evidence="3">The sequence shown here is derived from an EMBL/GenBank/DDBJ whole genome shotgun (WGS) entry which is preliminary data.</text>
</comment>
<evidence type="ECO:0000256" key="2">
    <source>
        <dbReference type="SAM" id="Phobius"/>
    </source>
</evidence>
<evidence type="ECO:0000256" key="1">
    <source>
        <dbReference type="SAM" id="MobiDB-lite"/>
    </source>
</evidence>
<dbReference type="InterPro" id="IPR040201">
    <property type="entry name" value="Mrg3-like"/>
</dbReference>
<dbReference type="CDD" id="cd24145">
    <property type="entry name" value="Mgr3-like"/>
    <property type="match status" value="1"/>
</dbReference>
<dbReference type="GO" id="GO:0031942">
    <property type="term" value="C:i-AAA complex"/>
    <property type="evidence" value="ECO:0007669"/>
    <property type="project" value="TreeGrafter"/>
</dbReference>
<dbReference type="PANTHER" id="PTHR28142:SF1">
    <property type="entry name" value="MITOCHONDRIAL INNER MEMBRANE I-AAA PROTEASE SUPERCOMPLEX SUBUNIT MGR3-RELATED"/>
    <property type="match status" value="1"/>
</dbReference>
<feature type="transmembrane region" description="Helical" evidence="2">
    <location>
        <begin position="74"/>
        <end position="96"/>
    </location>
</feature>
<gene>
    <name evidence="3" type="ORF">G7K_3982-t1</name>
</gene>
<keyword evidence="4" id="KW-1185">Reference proteome</keyword>
<dbReference type="OMA" id="CHTVILM"/>
<dbReference type="RefSeq" id="XP_019026056.1">
    <property type="nucleotide sequence ID" value="XM_019166142.1"/>
</dbReference>
<organism evidence="3 4">
    <name type="scientific">Saitoella complicata (strain BCRC 22490 / CBS 7301 / JCM 7358 / NBRC 10748 / NRRL Y-17804)</name>
    <dbReference type="NCBI Taxonomy" id="698492"/>
    <lineage>
        <taxon>Eukaryota</taxon>
        <taxon>Fungi</taxon>
        <taxon>Dikarya</taxon>
        <taxon>Ascomycota</taxon>
        <taxon>Taphrinomycotina</taxon>
        <taxon>Taphrinomycotina incertae sedis</taxon>
        <taxon>Saitoella</taxon>
    </lineage>
</organism>
<feature type="compositionally biased region" description="Basic and acidic residues" evidence="1">
    <location>
        <begin position="50"/>
        <end position="62"/>
    </location>
</feature>
<protein>
    <recommendedName>
        <fullName evidence="5">MalT-like TPR region domain-containing protein</fullName>
    </recommendedName>
</protein>
<dbReference type="EMBL" id="BACD03000026">
    <property type="protein sequence ID" value="GAO49845.1"/>
    <property type="molecule type" value="Genomic_DNA"/>
</dbReference>
<dbReference type="GO" id="GO:0051787">
    <property type="term" value="F:misfolded protein binding"/>
    <property type="evidence" value="ECO:0007669"/>
    <property type="project" value="TreeGrafter"/>
</dbReference>
<dbReference type="SUPFAM" id="SSF48452">
    <property type="entry name" value="TPR-like"/>
    <property type="match status" value="1"/>
</dbReference>
<reference evidence="3 4" key="1">
    <citation type="journal article" date="2011" name="J. Gen. Appl. Microbiol.">
        <title>Draft genome sequencing of the enigmatic yeast Saitoella complicata.</title>
        <authorList>
            <person name="Nishida H."/>
            <person name="Hamamoto M."/>
            <person name="Sugiyama J."/>
        </authorList>
    </citation>
    <scope>NUCLEOTIDE SEQUENCE [LARGE SCALE GENOMIC DNA]</scope>
    <source>
        <strain evidence="3 4">NRRL Y-17804</strain>
    </source>
</reference>
<keyword evidence="2" id="KW-0472">Membrane</keyword>
<dbReference type="InterPro" id="IPR011990">
    <property type="entry name" value="TPR-like_helical_dom_sf"/>
</dbReference>
<name>A0A0E9NKB8_SAICN</name>
<evidence type="ECO:0008006" key="5">
    <source>
        <dbReference type="Google" id="ProtNLM"/>
    </source>
</evidence>
<dbReference type="OrthoDB" id="10050400at2759"/>
<dbReference type="PANTHER" id="PTHR28142">
    <property type="entry name" value="MITOCHONDRIAL INNER MEMBRANE I-AAA PROTEASE SUPERCOMPLEX SUBUNIT MGR3-RELATED"/>
    <property type="match status" value="1"/>
</dbReference>
<evidence type="ECO:0000313" key="3">
    <source>
        <dbReference type="EMBL" id="GAO49845.1"/>
    </source>
</evidence>
<accession>A0A0E9NKB8</accession>
<reference evidence="3 4" key="3">
    <citation type="journal article" date="2015" name="Genome Announc.">
        <title>Draft Genome Sequence of the Archiascomycetous Yeast Saitoella complicata.</title>
        <authorList>
            <person name="Yamauchi K."/>
            <person name="Kondo S."/>
            <person name="Hamamoto M."/>
            <person name="Takahashi Y."/>
            <person name="Ogura Y."/>
            <person name="Hayashi T."/>
            <person name="Nishida H."/>
        </authorList>
    </citation>
    <scope>NUCLEOTIDE SEQUENCE [LARGE SCALE GENOMIC DNA]</scope>
    <source>
        <strain evidence="3 4">NRRL Y-17804</strain>
    </source>
</reference>
<keyword evidence="2" id="KW-1133">Transmembrane helix</keyword>
<evidence type="ECO:0000313" key="4">
    <source>
        <dbReference type="Proteomes" id="UP000033140"/>
    </source>
</evidence>
<proteinExistence type="predicted"/>
<feature type="region of interest" description="Disordered" evidence="1">
    <location>
        <begin position="30"/>
        <end position="70"/>
    </location>
</feature>
<dbReference type="Proteomes" id="UP000033140">
    <property type="component" value="Unassembled WGS sequence"/>
</dbReference>
<reference evidence="3 4" key="2">
    <citation type="journal article" date="2014" name="J. Gen. Appl. Microbiol.">
        <title>The early diverging ascomycetous budding yeast Saitoella complicata has three histone deacetylases belonging to the Clr6, Hos2, and Rpd3 lineages.</title>
        <authorList>
            <person name="Nishida H."/>
            <person name="Matsumoto T."/>
            <person name="Kondo S."/>
            <person name="Hamamoto M."/>
            <person name="Yoshikawa H."/>
        </authorList>
    </citation>
    <scope>NUCLEOTIDE SEQUENCE [LARGE SCALE GENOMIC DNA]</scope>
    <source>
        <strain evidence="3 4">NRRL Y-17804</strain>
    </source>
</reference>
<dbReference type="STRING" id="698492.A0A0E9NKB8"/>
<dbReference type="Gene3D" id="1.25.40.10">
    <property type="entry name" value="Tetratricopeptide repeat domain"/>
    <property type="match status" value="1"/>
</dbReference>
<sequence>MLGMSTRSIVRRALATRPIQGVAARPCIRSSIPLLQSPQSRTNASSTTDPKPDPAAEPESPKPKPKSKKPKPNFLVTTVALFCILSGLTATGYALYDHYFNFPYPFPAPIAEQLRKAIYWHKHGDDIPKALEHYRKALRMIDELAEGEEGEGAGMDKGSDAVTGVKIQIAGVYEEIERPERALQIYTTVLYELQKAIAELPSKPLGEKETPADREADRLRMQKRAVSVALKTGQIRADMSDDDEAEKILTWAVQTMLTETNKNPTPGIWMTTEEMGGTLESLAHFYLERGKAALATPLFVAAYNMSEKEPTCHSVVLMNSISGSISELPAKSPKSIALRSRDARAWSTNAIDLAQRLDPNSLDPECAEGCAVAAFNLGMIAEMEGGLEGARKWFRESLRRSREVGFKEGVVQGMHALERVVEGKKAKLDTVA</sequence>